<proteinExistence type="predicted"/>
<evidence type="ECO:0000313" key="1">
    <source>
        <dbReference type="EMBL" id="CAB5221282.1"/>
    </source>
</evidence>
<dbReference type="EMBL" id="LR798293">
    <property type="protein sequence ID" value="CAB5221282.1"/>
    <property type="molecule type" value="Genomic_DNA"/>
</dbReference>
<name>A0A6J7WX69_9CAUD</name>
<sequence>MTIVTTNTGAGVTVATGGAGGAGGAGTAATFGGLTNVPLGTLQHDQTGALRVNTGNAWLPITSGSTVSTVGNGTIIDRTVMWDPAVKHAEILDKFELNQVVVEHKVAEHELMKLKADQPDYAEHIKQNLAKTATTQILNKMSFTKKRNIDTDVNHFIGRVWVFNKDEMETLIKEIRNA</sequence>
<organism evidence="1">
    <name type="scientific">uncultured Caudovirales phage</name>
    <dbReference type="NCBI Taxonomy" id="2100421"/>
    <lineage>
        <taxon>Viruses</taxon>
        <taxon>Duplodnaviria</taxon>
        <taxon>Heunggongvirae</taxon>
        <taxon>Uroviricota</taxon>
        <taxon>Caudoviricetes</taxon>
        <taxon>Peduoviridae</taxon>
        <taxon>Maltschvirus</taxon>
        <taxon>Maltschvirus maltsch</taxon>
    </lineage>
</organism>
<gene>
    <name evidence="1" type="ORF">UFOVP240_124</name>
</gene>
<reference evidence="1" key="1">
    <citation type="submission" date="2020-05" db="EMBL/GenBank/DDBJ databases">
        <authorList>
            <person name="Chiriac C."/>
            <person name="Salcher M."/>
            <person name="Ghai R."/>
            <person name="Kavagutti S V."/>
        </authorList>
    </citation>
    <scope>NUCLEOTIDE SEQUENCE</scope>
</reference>
<accession>A0A6J7WX69</accession>
<protein>
    <submittedName>
        <fullName evidence="1">Uncharacterized protein</fullName>
    </submittedName>
</protein>